<feature type="domain" description="Aminoglycoside phosphotransferase" evidence="1">
    <location>
        <begin position="45"/>
        <end position="262"/>
    </location>
</feature>
<dbReference type="AlphaFoldDB" id="A0A6I6EP59"/>
<organism evidence="2 3">
    <name type="scientific">Clostridium bovifaecis</name>
    <dbReference type="NCBI Taxonomy" id="2184719"/>
    <lineage>
        <taxon>Bacteria</taxon>
        <taxon>Bacillati</taxon>
        <taxon>Bacillota</taxon>
        <taxon>Clostridia</taxon>
        <taxon>Eubacteriales</taxon>
        <taxon>Clostridiaceae</taxon>
        <taxon>Clostridium</taxon>
    </lineage>
</organism>
<keyword evidence="2" id="KW-0946">Virion</keyword>
<dbReference type="InterPro" id="IPR047175">
    <property type="entry name" value="CotS-like"/>
</dbReference>
<dbReference type="Gene3D" id="3.90.1200.10">
    <property type="match status" value="1"/>
</dbReference>
<dbReference type="InterPro" id="IPR011009">
    <property type="entry name" value="Kinase-like_dom_sf"/>
</dbReference>
<reference evidence="2 3" key="1">
    <citation type="submission" date="2019-12" db="EMBL/GenBank/DDBJ databases">
        <title>Genome sequenceing of Clostridium bovifaecis.</title>
        <authorList>
            <person name="Yao Y."/>
        </authorList>
    </citation>
    <scope>NUCLEOTIDE SEQUENCE [LARGE SCALE GENOMIC DNA]</scope>
    <source>
        <strain evidence="2 3">BXX</strain>
    </source>
</reference>
<dbReference type="GO" id="GO:0042601">
    <property type="term" value="C:endospore-forming forespore"/>
    <property type="evidence" value="ECO:0007669"/>
    <property type="project" value="TreeGrafter"/>
</dbReference>
<evidence type="ECO:0000313" key="2">
    <source>
        <dbReference type="EMBL" id="QGU95492.1"/>
    </source>
</evidence>
<dbReference type="EMBL" id="CP046522">
    <property type="protein sequence ID" value="QGU95492.1"/>
    <property type="molecule type" value="Genomic_DNA"/>
</dbReference>
<dbReference type="Proteomes" id="UP000422764">
    <property type="component" value="Chromosome"/>
</dbReference>
<keyword evidence="2" id="KW-0167">Capsid protein</keyword>
<dbReference type="InterPro" id="IPR014255">
    <property type="entry name" value="Spore_coat_CotS"/>
</dbReference>
<dbReference type="PANTHER" id="PTHR39179:SF1">
    <property type="entry name" value="SPORE COAT PROTEIN I"/>
    <property type="match status" value="1"/>
</dbReference>
<dbReference type="Gene3D" id="3.30.200.20">
    <property type="entry name" value="Phosphorylase Kinase, domain 1"/>
    <property type="match status" value="1"/>
</dbReference>
<protein>
    <submittedName>
        <fullName evidence="2">CotS family spore coat protein</fullName>
    </submittedName>
</protein>
<gene>
    <name evidence="2" type="ORF">GOM49_10690</name>
</gene>
<keyword evidence="3" id="KW-1185">Reference proteome</keyword>
<evidence type="ECO:0000313" key="3">
    <source>
        <dbReference type="Proteomes" id="UP000422764"/>
    </source>
</evidence>
<dbReference type="PANTHER" id="PTHR39179">
    <property type="entry name" value="SPORE COAT PROTEIN I"/>
    <property type="match status" value="1"/>
</dbReference>
<sequence length="354" mass="42439">MPELAKLYDINLLSEENIKNSVLPYYNLENSEVTSIKFKDTEKQRAVYRITDNDKDYCLKKVYFDKGELLFVYSAVEWLYRNGINAPRILPNKNNGRFVEYENMLFILTPWIDGRKCDYDSKDDILSSCINLSKIHKACFNFFPIKGSTMRKGCNNFFESINKHFERLLLNSNLAFKYGDYFSKIFLTYFDKGLYLAKVSNEILATTNFNNLSTSLCHMDYVNKNLIFDDTDEIWIIDFDKCRIDFCVHDLSYFFRRLLKRDKTNWNIDIVLSCLEEYEKIHPLNIDEYKYLLAYLSFPQKYWKISRDYYRNIDKCNKKTFVNMLSKSVKNFNSQIEFTETFMEYINKKFNVKY</sequence>
<proteinExistence type="predicted"/>
<dbReference type="InterPro" id="IPR002575">
    <property type="entry name" value="Aminoglycoside_PTrfase"/>
</dbReference>
<dbReference type="NCBIfam" id="TIGR02906">
    <property type="entry name" value="spore_CotS"/>
    <property type="match status" value="1"/>
</dbReference>
<accession>A0A6I6EP59</accession>
<dbReference type="SUPFAM" id="SSF56112">
    <property type="entry name" value="Protein kinase-like (PK-like)"/>
    <property type="match status" value="1"/>
</dbReference>
<name>A0A6I6EP59_9CLOT</name>
<dbReference type="Pfam" id="PF01636">
    <property type="entry name" value="APH"/>
    <property type="match status" value="1"/>
</dbReference>
<evidence type="ECO:0000259" key="1">
    <source>
        <dbReference type="Pfam" id="PF01636"/>
    </source>
</evidence>